<dbReference type="InterPro" id="IPR049278">
    <property type="entry name" value="MS_channel_C"/>
</dbReference>
<evidence type="ECO:0000259" key="9">
    <source>
        <dbReference type="Pfam" id="PF00924"/>
    </source>
</evidence>
<protein>
    <submittedName>
        <fullName evidence="11">Mechanosensitive ion channel family protein</fullName>
    </submittedName>
</protein>
<feature type="transmembrane region" description="Helical" evidence="7">
    <location>
        <begin position="239"/>
        <end position="260"/>
    </location>
</feature>
<evidence type="ECO:0000256" key="7">
    <source>
        <dbReference type="SAM" id="Phobius"/>
    </source>
</evidence>
<keyword evidence="4 7" id="KW-0812">Transmembrane</keyword>
<sequence length="757" mass="84296">MWGHFFKILSISFMIWSASTVWSAAQTPEETGSLTSESLQKIIDDAASKGLDVVVVSAKKATATTTGPDAADNLQATVGTFRAKLITLIHHFPQLVPDIAETLIDASAAIGGNSLLWTIAVVMVSMGIGLVVVIIYLKWLIGKLSPIFDSLPFERSVDMCLVLVRYAGRVVGIIIFCVVSFTLSSIVLGDTFVEETTIYEWIYSLALAFLMTEIWRIWLCPSWSERRIPDMSDEDSIMLFNWLRAGTMIGLCTVGLTRWIGQLGLNTTSLTLIHIIMVLTFMVFWYVVLFKARNPVSKLISGHQPLSELSFFMRTVARGWHHLIGIYLVFAGLVSVFRLVMGLPDALGLMAALFFTLVACLTVYGIGTVIIDRLLARQQIQFQHDNPDTSRTVTTTILSDDDEPTVFEETKESANPFVTRDLTYVSLARQGLLLVIFGFAGVFLLAQWGIDLFDEESSLVRMWDVVIVIISGYIVFQVAKIAIERKIEDEGVGAEPEPGEEGGAAGATRLATLLPLIRYSVLATIVVMTAMIALSGLGLDVGPLFAGAGIIGMAVGFGAQTLIRDIFSGAFFLFDDAFRKGEYVDVGDVKGTVERITIRSLQLRHHMGPLNTIPYGEIRMLKNFSRDWVMMKLKLRLTYDTDVEKVRKLIKKLGVELQEHPEFGKDFLQPLKSQGVYAMEDSAMIIRVKYMTRPGDQFVIRKHVYARIRELFEQNDIKFAHRQVTVRLADDEYENLNEKQKTQVLGAALGDPEKPPK</sequence>
<dbReference type="InterPro" id="IPR023408">
    <property type="entry name" value="MscS_beta-dom_sf"/>
</dbReference>
<feature type="domain" description="Mechanosensitive ion channel MscS C-terminal" evidence="10">
    <location>
        <begin position="637"/>
        <end position="719"/>
    </location>
</feature>
<evidence type="ECO:0000259" key="10">
    <source>
        <dbReference type="Pfam" id="PF21082"/>
    </source>
</evidence>
<feature type="transmembrane region" description="Helical" evidence="7">
    <location>
        <begin position="115"/>
        <end position="141"/>
    </location>
</feature>
<reference evidence="11" key="1">
    <citation type="submission" date="2022-06" db="EMBL/GenBank/DDBJ databases">
        <title>Sneathiella actinostolidae sp. nov., isolated from a sea anemonein the Western Pacific Ocean.</title>
        <authorList>
            <person name="Wei M.J."/>
        </authorList>
    </citation>
    <scope>NUCLEOTIDE SEQUENCE</scope>
    <source>
        <strain evidence="11">PHK-P5</strain>
    </source>
</reference>
<evidence type="ECO:0000256" key="5">
    <source>
        <dbReference type="ARBA" id="ARBA00022989"/>
    </source>
</evidence>
<feature type="transmembrane region" description="Helical" evidence="7">
    <location>
        <begin position="347"/>
        <end position="371"/>
    </location>
</feature>
<feature type="transmembrane region" description="Helical" evidence="7">
    <location>
        <begin position="519"/>
        <end position="538"/>
    </location>
</feature>
<keyword evidence="5 7" id="KW-1133">Transmembrane helix</keyword>
<dbReference type="Gene3D" id="3.30.70.100">
    <property type="match status" value="1"/>
</dbReference>
<evidence type="ECO:0000256" key="1">
    <source>
        <dbReference type="ARBA" id="ARBA00004651"/>
    </source>
</evidence>
<dbReference type="RefSeq" id="WP_251934543.1">
    <property type="nucleotide sequence ID" value="NZ_CP098747.1"/>
</dbReference>
<dbReference type="Pfam" id="PF00924">
    <property type="entry name" value="MS_channel_2nd"/>
    <property type="match status" value="1"/>
</dbReference>
<feature type="transmembrane region" description="Helical" evidence="7">
    <location>
        <begin position="201"/>
        <end position="219"/>
    </location>
</feature>
<feature type="transmembrane region" description="Helical" evidence="7">
    <location>
        <begin position="432"/>
        <end position="450"/>
    </location>
</feature>
<dbReference type="InterPro" id="IPR011014">
    <property type="entry name" value="MscS_channel_TM-2"/>
</dbReference>
<accession>A0ABY4W6E5</accession>
<evidence type="ECO:0000256" key="2">
    <source>
        <dbReference type="ARBA" id="ARBA00008017"/>
    </source>
</evidence>
<evidence type="ECO:0000256" key="4">
    <source>
        <dbReference type="ARBA" id="ARBA00022692"/>
    </source>
</evidence>
<keyword evidence="12" id="KW-1185">Reference proteome</keyword>
<dbReference type="SUPFAM" id="SSF50182">
    <property type="entry name" value="Sm-like ribonucleoproteins"/>
    <property type="match status" value="1"/>
</dbReference>
<feature type="signal peptide" evidence="8">
    <location>
        <begin position="1"/>
        <end position="24"/>
    </location>
</feature>
<keyword evidence="8" id="KW-0732">Signal</keyword>
<dbReference type="InterPro" id="IPR045276">
    <property type="entry name" value="YbiO_bact"/>
</dbReference>
<feature type="chain" id="PRO_5046682495" evidence="8">
    <location>
        <begin position="25"/>
        <end position="757"/>
    </location>
</feature>
<dbReference type="Pfam" id="PF21082">
    <property type="entry name" value="MS_channel_3rd"/>
    <property type="match status" value="1"/>
</dbReference>
<evidence type="ECO:0000256" key="6">
    <source>
        <dbReference type="ARBA" id="ARBA00023136"/>
    </source>
</evidence>
<comment type="similarity">
    <text evidence="2">Belongs to the MscS (TC 1.A.23) family.</text>
</comment>
<feature type="transmembrane region" description="Helical" evidence="7">
    <location>
        <begin position="544"/>
        <end position="563"/>
    </location>
</feature>
<dbReference type="Gene3D" id="1.10.287.1260">
    <property type="match status" value="1"/>
</dbReference>
<dbReference type="Proteomes" id="UP001056291">
    <property type="component" value="Chromosome"/>
</dbReference>
<evidence type="ECO:0000313" key="11">
    <source>
        <dbReference type="EMBL" id="USG61487.1"/>
    </source>
</evidence>
<keyword evidence="3" id="KW-1003">Cell membrane</keyword>
<name>A0ABY4W6E5_9PROT</name>
<feature type="transmembrane region" description="Helical" evidence="7">
    <location>
        <begin position="462"/>
        <end position="483"/>
    </location>
</feature>
<dbReference type="EMBL" id="CP098747">
    <property type="protein sequence ID" value="USG61487.1"/>
    <property type="molecule type" value="Genomic_DNA"/>
</dbReference>
<evidence type="ECO:0000256" key="8">
    <source>
        <dbReference type="SAM" id="SignalP"/>
    </source>
</evidence>
<feature type="transmembrane region" description="Helical" evidence="7">
    <location>
        <begin position="162"/>
        <end position="189"/>
    </location>
</feature>
<feature type="transmembrane region" description="Helical" evidence="7">
    <location>
        <begin position="272"/>
        <end position="290"/>
    </location>
</feature>
<gene>
    <name evidence="11" type="ORF">NBZ79_00665</name>
</gene>
<dbReference type="InterPro" id="IPR010920">
    <property type="entry name" value="LSM_dom_sf"/>
</dbReference>
<dbReference type="SUPFAM" id="SSF82861">
    <property type="entry name" value="Mechanosensitive channel protein MscS (YggB), transmembrane region"/>
    <property type="match status" value="1"/>
</dbReference>
<proteinExistence type="inferred from homology"/>
<dbReference type="Gene3D" id="2.30.30.60">
    <property type="match status" value="1"/>
</dbReference>
<dbReference type="InterPro" id="IPR011066">
    <property type="entry name" value="MscS_channel_C_sf"/>
</dbReference>
<feature type="transmembrane region" description="Helical" evidence="7">
    <location>
        <begin position="320"/>
        <end position="341"/>
    </location>
</feature>
<organism evidence="11 12">
    <name type="scientific">Sneathiella marina</name>
    <dbReference type="NCBI Taxonomy" id="2950108"/>
    <lineage>
        <taxon>Bacteria</taxon>
        <taxon>Pseudomonadati</taxon>
        <taxon>Pseudomonadota</taxon>
        <taxon>Alphaproteobacteria</taxon>
        <taxon>Sneathiellales</taxon>
        <taxon>Sneathiellaceae</taxon>
        <taxon>Sneathiella</taxon>
    </lineage>
</organism>
<dbReference type="InterPro" id="IPR006685">
    <property type="entry name" value="MscS_channel_2nd"/>
</dbReference>
<dbReference type="SUPFAM" id="SSF82689">
    <property type="entry name" value="Mechanosensitive channel protein MscS (YggB), C-terminal domain"/>
    <property type="match status" value="1"/>
</dbReference>
<dbReference type="PANTHER" id="PTHR30460">
    <property type="entry name" value="MODERATE CONDUCTANCE MECHANOSENSITIVE CHANNEL YBIO"/>
    <property type="match status" value="1"/>
</dbReference>
<evidence type="ECO:0000313" key="12">
    <source>
        <dbReference type="Proteomes" id="UP001056291"/>
    </source>
</evidence>
<dbReference type="PANTHER" id="PTHR30460:SF0">
    <property type="entry name" value="MODERATE CONDUCTANCE MECHANOSENSITIVE CHANNEL YBIO"/>
    <property type="match status" value="1"/>
</dbReference>
<keyword evidence="6 7" id="KW-0472">Membrane</keyword>
<comment type="subcellular location">
    <subcellularLocation>
        <location evidence="1">Cell membrane</location>
        <topology evidence="1">Multi-pass membrane protein</topology>
    </subcellularLocation>
</comment>
<feature type="domain" description="Mechanosensitive ion channel MscS" evidence="9">
    <location>
        <begin position="561"/>
        <end position="626"/>
    </location>
</feature>
<evidence type="ECO:0000256" key="3">
    <source>
        <dbReference type="ARBA" id="ARBA00022475"/>
    </source>
</evidence>